<dbReference type="InterPro" id="IPR003594">
    <property type="entry name" value="HATPase_dom"/>
</dbReference>
<evidence type="ECO:0000256" key="6">
    <source>
        <dbReference type="ARBA" id="ARBA00022777"/>
    </source>
</evidence>
<dbReference type="FunFam" id="3.30.565.10:FF:000006">
    <property type="entry name" value="Sensor histidine kinase WalK"/>
    <property type="match status" value="1"/>
</dbReference>
<evidence type="ECO:0000256" key="4">
    <source>
        <dbReference type="ARBA" id="ARBA00022553"/>
    </source>
</evidence>
<evidence type="ECO:0000256" key="2">
    <source>
        <dbReference type="ARBA" id="ARBA00006402"/>
    </source>
</evidence>
<dbReference type="PANTHER" id="PTHR43547">
    <property type="entry name" value="TWO-COMPONENT HISTIDINE KINASE"/>
    <property type="match status" value="1"/>
</dbReference>
<dbReference type="PROSITE" id="PS50109">
    <property type="entry name" value="HIS_KIN"/>
    <property type="match status" value="1"/>
</dbReference>
<accession>A0A937DDF8</accession>
<protein>
    <recommendedName>
        <fullName evidence="3">histidine kinase</fullName>
        <ecNumber evidence="3">2.7.13.3</ecNumber>
    </recommendedName>
</protein>
<reference evidence="10" key="1">
    <citation type="submission" date="2021-01" db="EMBL/GenBank/DDBJ databases">
        <title>Marivirga sp. nov., isolated from intertidal surface sediments.</title>
        <authorList>
            <person name="Zhang M."/>
        </authorList>
    </citation>
    <scope>NUCLEOTIDE SEQUENCE</scope>
    <source>
        <strain evidence="10">SM1354</strain>
    </source>
</reference>
<proteinExistence type="inferred from homology"/>
<evidence type="ECO:0000256" key="5">
    <source>
        <dbReference type="ARBA" id="ARBA00022679"/>
    </source>
</evidence>
<keyword evidence="5" id="KW-0808">Transferase</keyword>
<dbReference type="PRINTS" id="PR00344">
    <property type="entry name" value="BCTRLSENSOR"/>
</dbReference>
<dbReference type="Pfam" id="PF07495">
    <property type="entry name" value="Y_Y_Y"/>
    <property type="match status" value="1"/>
</dbReference>
<dbReference type="EC" id="2.7.13.3" evidence="3"/>
<dbReference type="Proteomes" id="UP000642920">
    <property type="component" value="Unassembled WGS sequence"/>
</dbReference>
<keyword evidence="4" id="KW-0597">Phosphoprotein</keyword>
<dbReference type="GO" id="GO:0000155">
    <property type="term" value="F:phosphorelay sensor kinase activity"/>
    <property type="evidence" value="ECO:0007669"/>
    <property type="project" value="InterPro"/>
</dbReference>
<dbReference type="Gene3D" id="2.60.40.10">
    <property type="entry name" value="Immunoglobulins"/>
    <property type="match status" value="1"/>
</dbReference>
<gene>
    <name evidence="10" type="ORF">JKP34_02865</name>
</gene>
<evidence type="ECO:0000259" key="9">
    <source>
        <dbReference type="PROSITE" id="PS50109"/>
    </source>
</evidence>
<name>A0A937DDF8_9BACT</name>
<keyword evidence="7" id="KW-1133">Transmembrane helix</keyword>
<comment type="caution">
    <text evidence="10">The sequence shown here is derived from an EMBL/GenBank/DDBJ whole genome shotgun (WGS) entry which is preliminary data.</text>
</comment>
<dbReference type="InterPro" id="IPR016132">
    <property type="entry name" value="Phyto_chromo_attachment"/>
</dbReference>
<dbReference type="InterPro" id="IPR036890">
    <property type="entry name" value="HATPase_C_sf"/>
</dbReference>
<sequence length="746" mass="87125">MPKINSNRENLSFMRVFQLLCLAFVYLINVTAIFGQSSHINVGKDSLSIYSFDGTSYGASNYNTMVEEDEDGILYFANENGLLEFDGSEWRLHKNNKYSPVVFLKIIQDRIYVSDNYEFGYYQRDSLGYMQYHTIVPQLNEEGLPRALLFLVEHDSKLYLNTYDKVMVWDGEVSKTINVSNAHMFKVGNEILFSVYDEGLGILKNDTIEYVNTDFKWKYDAAFNIKKNYEGNWIIYTSEEGFYELDTINYSTKLWKSEVTDYFLRDDRDFYSYFEVNDTLNVALTFEHGVVFYTKQGEVLKELSGNEGLRSNYALGIEVDRRNNIWVTNGFGINYLKWHGTTNLDFSAKSVIRNISATDSTIFVKKKSQLINLPVKISKELSFHFATPSFLKQELEYAFYLEGFEEEFSEWSQEIKKEYTNLPGGEYTFHVKARSIDMANLSIRPFSLNIYIPTPWYENKWSYVLMVLILGGLIFGFIRIRTQRLKTVNKKLEELVSERTSQLLDQQVQLREANDELTVINNELDNFVYRSSHDLVAPLKSLRGLIQIAKLEQTPEGKEKYFDLMNTSINKLEEFIKSIMDFSTNTKKPLEFKEINLNDLLDSIVQDIKYYTNSDKVELYRSFEDDFTIETDSKRLNIVLSNLITNAVKYHNFNQEDQPFIEIKAEKKDKYYEIRVSDNGQGIPDEFHDKIFNMFFRAHQGIEGSGLGLYIVVDTLKVLQGEIDFTSKVRKGTEFIIKLPFKKYFF</sequence>
<keyword evidence="7" id="KW-0472">Membrane</keyword>
<dbReference type="EMBL" id="JAERQG010000001">
    <property type="protein sequence ID" value="MBL0764177.1"/>
    <property type="molecule type" value="Genomic_DNA"/>
</dbReference>
<comment type="similarity">
    <text evidence="2">In the N-terminal section; belongs to the phytochrome family.</text>
</comment>
<dbReference type="Gene3D" id="3.30.565.10">
    <property type="entry name" value="Histidine kinase-like ATPase, C-terminal domain"/>
    <property type="match status" value="1"/>
</dbReference>
<dbReference type="PROSITE" id="PS50046">
    <property type="entry name" value="PHYTOCHROME_2"/>
    <property type="match status" value="1"/>
</dbReference>
<keyword evidence="7" id="KW-0812">Transmembrane</keyword>
<evidence type="ECO:0000313" key="10">
    <source>
        <dbReference type="EMBL" id="MBL0764177.1"/>
    </source>
</evidence>
<evidence type="ECO:0000256" key="1">
    <source>
        <dbReference type="ARBA" id="ARBA00000085"/>
    </source>
</evidence>
<dbReference type="InterPro" id="IPR013783">
    <property type="entry name" value="Ig-like_fold"/>
</dbReference>
<dbReference type="SMART" id="SM00387">
    <property type="entry name" value="HATPase_c"/>
    <property type="match status" value="1"/>
</dbReference>
<keyword evidence="11" id="KW-1185">Reference proteome</keyword>
<dbReference type="InterPro" id="IPR036097">
    <property type="entry name" value="HisK_dim/P_sf"/>
</dbReference>
<evidence type="ECO:0000256" key="7">
    <source>
        <dbReference type="SAM" id="Phobius"/>
    </source>
</evidence>
<keyword evidence="6" id="KW-0418">Kinase</keyword>
<dbReference type="SUPFAM" id="SSF55874">
    <property type="entry name" value="ATPase domain of HSP90 chaperone/DNA topoisomerase II/histidine kinase"/>
    <property type="match status" value="1"/>
</dbReference>
<dbReference type="Gene3D" id="2.130.10.10">
    <property type="entry name" value="YVTN repeat-like/Quinoprotein amine dehydrogenase"/>
    <property type="match status" value="1"/>
</dbReference>
<dbReference type="SUPFAM" id="SSF47384">
    <property type="entry name" value="Homodimeric domain of signal transducing histidine kinase"/>
    <property type="match status" value="1"/>
</dbReference>
<evidence type="ECO:0000313" key="11">
    <source>
        <dbReference type="Proteomes" id="UP000642920"/>
    </source>
</evidence>
<dbReference type="AlphaFoldDB" id="A0A937DDF8"/>
<feature type="transmembrane region" description="Helical" evidence="7">
    <location>
        <begin position="461"/>
        <end position="480"/>
    </location>
</feature>
<dbReference type="InterPro" id="IPR015943">
    <property type="entry name" value="WD40/YVTN_repeat-like_dom_sf"/>
</dbReference>
<dbReference type="Pfam" id="PF02518">
    <property type="entry name" value="HATPase_c"/>
    <property type="match status" value="1"/>
</dbReference>
<dbReference type="InterPro" id="IPR005467">
    <property type="entry name" value="His_kinase_dom"/>
</dbReference>
<dbReference type="PANTHER" id="PTHR43547:SF2">
    <property type="entry name" value="HYBRID SIGNAL TRANSDUCTION HISTIDINE KINASE C"/>
    <property type="match status" value="1"/>
</dbReference>
<dbReference type="InterPro" id="IPR011123">
    <property type="entry name" value="Y_Y_Y"/>
</dbReference>
<dbReference type="InterPro" id="IPR004358">
    <property type="entry name" value="Sig_transdc_His_kin-like_C"/>
</dbReference>
<feature type="domain" description="Histidine kinase" evidence="9">
    <location>
        <begin position="530"/>
        <end position="743"/>
    </location>
</feature>
<dbReference type="CDD" id="cd00075">
    <property type="entry name" value="HATPase"/>
    <property type="match status" value="1"/>
</dbReference>
<evidence type="ECO:0000256" key="3">
    <source>
        <dbReference type="ARBA" id="ARBA00012438"/>
    </source>
</evidence>
<evidence type="ECO:0000259" key="8">
    <source>
        <dbReference type="PROSITE" id="PS50046"/>
    </source>
</evidence>
<dbReference type="Gene3D" id="1.10.287.130">
    <property type="match status" value="1"/>
</dbReference>
<dbReference type="RefSeq" id="WP_201917510.1">
    <property type="nucleotide sequence ID" value="NZ_JAERQG010000001.1"/>
</dbReference>
<feature type="domain" description="Phytochrome chromophore attachment site" evidence="8">
    <location>
        <begin position="596"/>
        <end position="626"/>
    </location>
</feature>
<comment type="catalytic activity">
    <reaction evidence="1">
        <text>ATP + protein L-histidine = ADP + protein N-phospho-L-histidine.</text>
        <dbReference type="EC" id="2.7.13.3"/>
    </reaction>
</comment>
<organism evidence="10 11">
    <name type="scientific">Marivirga atlantica</name>
    <dbReference type="NCBI Taxonomy" id="1548457"/>
    <lineage>
        <taxon>Bacteria</taxon>
        <taxon>Pseudomonadati</taxon>
        <taxon>Bacteroidota</taxon>
        <taxon>Cytophagia</taxon>
        <taxon>Cytophagales</taxon>
        <taxon>Marivirgaceae</taxon>
        <taxon>Marivirga</taxon>
    </lineage>
</organism>